<dbReference type="PANTHER" id="PTHR12736:SF7">
    <property type="entry name" value="LANC-LIKE PROTEIN 3"/>
    <property type="match status" value="1"/>
</dbReference>
<feature type="non-terminal residue" evidence="2">
    <location>
        <position position="1"/>
    </location>
</feature>
<dbReference type="EMBL" id="UINC01170244">
    <property type="protein sequence ID" value="SVD74191.1"/>
    <property type="molecule type" value="Genomic_DNA"/>
</dbReference>
<feature type="compositionally biased region" description="Basic and acidic residues" evidence="1">
    <location>
        <begin position="164"/>
        <end position="173"/>
    </location>
</feature>
<dbReference type="Gene3D" id="1.50.10.10">
    <property type="match status" value="1"/>
</dbReference>
<evidence type="ECO:0000256" key="1">
    <source>
        <dbReference type="SAM" id="MobiDB-lite"/>
    </source>
</evidence>
<dbReference type="Pfam" id="PF05147">
    <property type="entry name" value="LANC_like"/>
    <property type="match status" value="1"/>
</dbReference>
<dbReference type="GO" id="GO:0031179">
    <property type="term" value="P:peptide modification"/>
    <property type="evidence" value="ECO:0007669"/>
    <property type="project" value="InterPro"/>
</dbReference>
<gene>
    <name evidence="2" type="ORF">METZ01_LOCUS427045</name>
</gene>
<dbReference type="PRINTS" id="PR01950">
    <property type="entry name" value="LANCSUPER"/>
</dbReference>
<reference evidence="2" key="1">
    <citation type="submission" date="2018-05" db="EMBL/GenBank/DDBJ databases">
        <authorList>
            <person name="Lanie J.A."/>
            <person name="Ng W.-L."/>
            <person name="Kazmierczak K.M."/>
            <person name="Andrzejewski T.M."/>
            <person name="Davidsen T.M."/>
            <person name="Wayne K.J."/>
            <person name="Tettelin H."/>
            <person name="Glass J.I."/>
            <person name="Rusch D."/>
            <person name="Podicherti R."/>
            <person name="Tsui H.-C.T."/>
            <person name="Winkler M.E."/>
        </authorList>
    </citation>
    <scope>NUCLEOTIDE SEQUENCE</scope>
</reference>
<dbReference type="PANTHER" id="PTHR12736">
    <property type="entry name" value="LANC-LIKE PROTEIN"/>
    <property type="match status" value="1"/>
</dbReference>
<evidence type="ECO:0000313" key="2">
    <source>
        <dbReference type="EMBL" id="SVD74191.1"/>
    </source>
</evidence>
<protein>
    <recommendedName>
        <fullName evidence="3">Type 2 lantipeptide synthetase LanM</fullName>
    </recommendedName>
</protein>
<sequence length="268" mass="28946">DIEIMGIGGLSGLGSVIYGLTSISSILNDRHLLDDAIRCADLVTHKAIHEDNALDILSGAAGMLSALLALFRATGDQKVLEKASQCGDHLIEKRQDLGDGITAWRPDEYSPALTGFSHGAAGIAFALLSLYRETGKPELYQAAEGAIAFEDTQYDSKIGNWNDNRIDPKDSEPKQSSPAMWGWCNGAPGIALSRIGTLDVFDNQSVRDQIETSLDYTSAQPHLRSDHLCCGNASISEVLLSAGDLYRQPSWKEAAHKFTSRSVSRHSS</sequence>
<dbReference type="GO" id="GO:0005975">
    <property type="term" value="P:carbohydrate metabolic process"/>
    <property type="evidence" value="ECO:0007669"/>
    <property type="project" value="InterPro"/>
</dbReference>
<feature type="non-terminal residue" evidence="2">
    <location>
        <position position="268"/>
    </location>
</feature>
<dbReference type="InterPro" id="IPR007822">
    <property type="entry name" value="LANC-like"/>
</dbReference>
<dbReference type="GO" id="GO:0005886">
    <property type="term" value="C:plasma membrane"/>
    <property type="evidence" value="ECO:0007669"/>
    <property type="project" value="TreeGrafter"/>
</dbReference>
<dbReference type="InterPro" id="IPR012341">
    <property type="entry name" value="6hp_glycosidase-like_sf"/>
</dbReference>
<evidence type="ECO:0008006" key="3">
    <source>
        <dbReference type="Google" id="ProtNLM"/>
    </source>
</evidence>
<name>A0A382XUN0_9ZZZZ</name>
<organism evidence="2">
    <name type="scientific">marine metagenome</name>
    <dbReference type="NCBI Taxonomy" id="408172"/>
    <lineage>
        <taxon>unclassified sequences</taxon>
        <taxon>metagenomes</taxon>
        <taxon>ecological metagenomes</taxon>
    </lineage>
</organism>
<dbReference type="AlphaFoldDB" id="A0A382XUN0"/>
<accession>A0A382XUN0</accession>
<dbReference type="SUPFAM" id="SSF158745">
    <property type="entry name" value="LanC-like"/>
    <property type="match status" value="1"/>
</dbReference>
<proteinExistence type="predicted"/>
<feature type="region of interest" description="Disordered" evidence="1">
    <location>
        <begin position="160"/>
        <end position="179"/>
    </location>
</feature>
<dbReference type="SMART" id="SM01260">
    <property type="entry name" value="LANC_like"/>
    <property type="match status" value="1"/>
</dbReference>